<dbReference type="AlphaFoldDB" id="A0A511B355"/>
<gene>
    <name evidence="2" type="ORF">GWA01_17110</name>
</gene>
<dbReference type="EMBL" id="BJUZ01000002">
    <property type="protein sequence ID" value="GEK93941.1"/>
    <property type="molecule type" value="Genomic_DNA"/>
</dbReference>
<protein>
    <submittedName>
        <fullName evidence="2">Uncharacterized protein</fullName>
    </submittedName>
</protein>
<accession>A0A511B355</accession>
<evidence type="ECO:0000313" key="2">
    <source>
        <dbReference type="EMBL" id="GEK93941.1"/>
    </source>
</evidence>
<comment type="caution">
    <text evidence="2">The sequence shown here is derived from an EMBL/GenBank/DDBJ whole genome shotgun (WGS) entry which is preliminary data.</text>
</comment>
<feature type="compositionally biased region" description="Basic and acidic residues" evidence="1">
    <location>
        <begin position="1"/>
        <end position="26"/>
    </location>
</feature>
<keyword evidence="3" id="KW-1185">Reference proteome</keyword>
<feature type="region of interest" description="Disordered" evidence="1">
    <location>
        <begin position="1"/>
        <end position="37"/>
    </location>
</feature>
<proteinExistence type="predicted"/>
<name>A0A511B355_9PROT</name>
<reference evidence="2 3" key="1">
    <citation type="submission" date="2019-07" db="EMBL/GenBank/DDBJ databases">
        <title>Whole genome shotgun sequence of Gluconobacter wancherniae NBRC 103581.</title>
        <authorList>
            <person name="Hosoyama A."/>
            <person name="Uohara A."/>
            <person name="Ohji S."/>
            <person name="Ichikawa N."/>
        </authorList>
    </citation>
    <scope>NUCLEOTIDE SEQUENCE [LARGE SCALE GENOMIC DNA]</scope>
    <source>
        <strain evidence="2 3">NBRC 103581</strain>
    </source>
</reference>
<evidence type="ECO:0000313" key="3">
    <source>
        <dbReference type="Proteomes" id="UP000321230"/>
    </source>
</evidence>
<evidence type="ECO:0000256" key="1">
    <source>
        <dbReference type="SAM" id="MobiDB-lite"/>
    </source>
</evidence>
<organism evidence="2 3">
    <name type="scientific">Gluconobacter wancherniae NBRC 103581</name>
    <dbReference type="NCBI Taxonomy" id="656744"/>
    <lineage>
        <taxon>Bacteria</taxon>
        <taxon>Pseudomonadati</taxon>
        <taxon>Pseudomonadota</taxon>
        <taxon>Alphaproteobacteria</taxon>
        <taxon>Acetobacterales</taxon>
        <taxon>Acetobacteraceae</taxon>
        <taxon>Gluconobacter</taxon>
    </lineage>
</organism>
<sequence>MRVEAPERDADPDSENKQAEAEEFHKAGPQGTPQTRGHVAVVLLTDEISNCTGRSAERGQVSSPRRFFEWRYWKVL</sequence>
<dbReference type="Proteomes" id="UP000321230">
    <property type="component" value="Unassembled WGS sequence"/>
</dbReference>